<evidence type="ECO:0000256" key="1">
    <source>
        <dbReference type="ARBA" id="ARBA00004442"/>
    </source>
</evidence>
<keyword evidence="5" id="KW-1185">Reference proteome</keyword>
<proteinExistence type="predicted"/>
<reference evidence="4 5" key="1">
    <citation type="submission" date="2016-02" db="EMBL/GenBank/DDBJ databases">
        <title>Draft genome sequence of Thermodesulfatator sp. S606.</title>
        <authorList>
            <person name="Lai Q."/>
            <person name="Cao J."/>
            <person name="Dupont S."/>
            <person name="Shao Z."/>
            <person name="Jebbar M."/>
            <person name="Alain K."/>
        </authorList>
    </citation>
    <scope>NUCLEOTIDE SEQUENCE [LARGE SCALE GENOMIC DNA]</scope>
    <source>
        <strain evidence="4 5">S606</strain>
    </source>
</reference>
<dbReference type="GO" id="GO:0009279">
    <property type="term" value="C:cell outer membrane"/>
    <property type="evidence" value="ECO:0007669"/>
    <property type="project" value="UniProtKB-SubCell"/>
</dbReference>
<gene>
    <name evidence="4" type="ORF">TH606_10195</name>
</gene>
<keyword evidence="3" id="KW-0998">Cell outer membrane</keyword>
<name>A0A177E4E2_9BACT</name>
<organism evidence="4 5">
    <name type="scientific">Thermodesulfatator autotrophicus</name>
    <dbReference type="NCBI Taxonomy" id="1795632"/>
    <lineage>
        <taxon>Bacteria</taxon>
        <taxon>Pseudomonadati</taxon>
        <taxon>Thermodesulfobacteriota</taxon>
        <taxon>Thermodesulfobacteria</taxon>
        <taxon>Thermodesulfobacteriales</taxon>
        <taxon>Thermodesulfatatoraceae</taxon>
        <taxon>Thermodesulfatator</taxon>
    </lineage>
</organism>
<dbReference type="Proteomes" id="UP000076964">
    <property type="component" value="Unassembled WGS sequence"/>
</dbReference>
<comment type="caution">
    <text evidence="4">The sequence shown here is derived from an EMBL/GenBank/DDBJ whole genome shotgun (WGS) entry which is preliminary data.</text>
</comment>
<dbReference type="Gene3D" id="2.40.170.20">
    <property type="entry name" value="TonB-dependent receptor, beta-barrel domain"/>
    <property type="match status" value="1"/>
</dbReference>
<dbReference type="SUPFAM" id="SSF56935">
    <property type="entry name" value="Porins"/>
    <property type="match status" value="1"/>
</dbReference>
<evidence type="ECO:0000256" key="2">
    <source>
        <dbReference type="ARBA" id="ARBA00023136"/>
    </source>
</evidence>
<evidence type="ECO:0000256" key="3">
    <source>
        <dbReference type="ARBA" id="ARBA00023237"/>
    </source>
</evidence>
<dbReference type="InterPro" id="IPR036942">
    <property type="entry name" value="Beta-barrel_TonB_sf"/>
</dbReference>
<evidence type="ECO:0000313" key="5">
    <source>
        <dbReference type="Proteomes" id="UP000076964"/>
    </source>
</evidence>
<dbReference type="EMBL" id="LSFI01000060">
    <property type="protein sequence ID" value="OAG26824.1"/>
    <property type="molecule type" value="Genomic_DNA"/>
</dbReference>
<evidence type="ECO:0008006" key="6">
    <source>
        <dbReference type="Google" id="ProtNLM"/>
    </source>
</evidence>
<keyword evidence="2" id="KW-0472">Membrane</keyword>
<accession>A0A177E4E2</accession>
<dbReference type="STRING" id="1795632.TH606_10195"/>
<dbReference type="AlphaFoldDB" id="A0A177E4E2"/>
<comment type="subcellular location">
    <subcellularLocation>
        <location evidence="1">Cell outer membrane</location>
    </subcellularLocation>
</comment>
<dbReference type="OrthoDB" id="9792234at2"/>
<evidence type="ECO:0000313" key="4">
    <source>
        <dbReference type="EMBL" id="OAG26824.1"/>
    </source>
</evidence>
<protein>
    <recommendedName>
        <fullName evidence="6">TonB-dependent receptor-like beta-barrel domain-containing protein</fullName>
    </recommendedName>
</protein>
<sequence length="131" mass="14640">MGGNGQEIEWENDVHVFFASVNFVPTKKLELAASISYTLGEAEMDSVVFTAADDPFPLDGYSFANLTGVENFSDLDYTMLELELTATYAIRDNLSFTLTGWYSDFDDDEPYVYGDLDGEAISVTGFITYRF</sequence>